<dbReference type="GO" id="GO:0005737">
    <property type="term" value="C:cytoplasm"/>
    <property type="evidence" value="ECO:0007669"/>
    <property type="project" value="UniProtKB-SubCell"/>
</dbReference>
<gene>
    <name evidence="8" type="ORF">OUO13_09500</name>
</gene>
<dbReference type="InterPro" id="IPR013335">
    <property type="entry name" value="Trp_repress_bac"/>
</dbReference>
<evidence type="ECO:0000256" key="3">
    <source>
        <dbReference type="ARBA" id="ARBA00022490"/>
    </source>
</evidence>
<dbReference type="PANTHER" id="PTHR38025:SF1">
    <property type="entry name" value="TRP OPERON REPRESSOR"/>
    <property type="match status" value="1"/>
</dbReference>
<keyword evidence="5" id="KW-0805">Transcription regulation</keyword>
<dbReference type="Proteomes" id="UP001150830">
    <property type="component" value="Unassembled WGS sequence"/>
</dbReference>
<keyword evidence="7" id="KW-0804">Transcription</keyword>
<keyword evidence="3" id="KW-0963">Cytoplasm</keyword>
<dbReference type="Gene3D" id="1.10.1270.10">
    <property type="entry name" value="TrpR-like"/>
    <property type="match status" value="1"/>
</dbReference>
<keyword evidence="9" id="KW-1185">Reference proteome</keyword>
<dbReference type="InterPro" id="IPR010921">
    <property type="entry name" value="Trp_repressor/repl_initiator"/>
</dbReference>
<accession>A0A9X3IS13</accession>
<dbReference type="InterPro" id="IPR038116">
    <property type="entry name" value="TrpR-like_sf"/>
</dbReference>
<evidence type="ECO:0000256" key="7">
    <source>
        <dbReference type="ARBA" id="ARBA00023163"/>
    </source>
</evidence>
<evidence type="ECO:0000256" key="5">
    <source>
        <dbReference type="ARBA" id="ARBA00023015"/>
    </source>
</evidence>
<dbReference type="AlphaFoldDB" id="A0A9X3IS13"/>
<dbReference type="SUPFAM" id="SSF48295">
    <property type="entry name" value="TrpR-like"/>
    <property type="match status" value="1"/>
</dbReference>
<comment type="caution">
    <text evidence="8">The sequence shown here is derived from an EMBL/GenBank/DDBJ whole genome shotgun (WGS) entry which is preliminary data.</text>
</comment>
<evidence type="ECO:0000313" key="9">
    <source>
        <dbReference type="Proteomes" id="UP001150830"/>
    </source>
</evidence>
<dbReference type="RefSeq" id="WP_283173633.1">
    <property type="nucleotide sequence ID" value="NZ_JAPNOA010000026.1"/>
</dbReference>
<dbReference type="InterPro" id="IPR000831">
    <property type="entry name" value="Trp_repress"/>
</dbReference>
<name>A0A9X3IS13_9GAMM</name>
<reference evidence="8" key="1">
    <citation type="submission" date="2022-11" db="EMBL/GenBank/DDBJ databases">
        <title>Parathalassolutuus dongxingensis gen. nov., sp. nov., a novel member of family Oceanospirillaceae isolated from a coastal shrimp pond in Guangxi, China.</title>
        <authorList>
            <person name="Chen H."/>
        </authorList>
    </citation>
    <scope>NUCLEOTIDE SEQUENCE</scope>
    <source>
        <strain evidence="8">G-43</strain>
    </source>
</reference>
<keyword evidence="6" id="KW-0238">DNA-binding</keyword>
<protein>
    <submittedName>
        <fullName evidence="8">Trp family transcriptional regulator</fullName>
    </submittedName>
</protein>
<evidence type="ECO:0000256" key="4">
    <source>
        <dbReference type="ARBA" id="ARBA00022491"/>
    </source>
</evidence>
<comment type="subcellular location">
    <subcellularLocation>
        <location evidence="1">Cytoplasm</location>
    </subcellularLocation>
</comment>
<proteinExistence type="inferred from homology"/>
<dbReference type="Pfam" id="PF01371">
    <property type="entry name" value="Trp_repressor"/>
    <property type="match status" value="1"/>
</dbReference>
<evidence type="ECO:0000256" key="2">
    <source>
        <dbReference type="ARBA" id="ARBA00007027"/>
    </source>
</evidence>
<dbReference type="GO" id="GO:0003700">
    <property type="term" value="F:DNA-binding transcription factor activity"/>
    <property type="evidence" value="ECO:0007669"/>
    <property type="project" value="InterPro"/>
</dbReference>
<organism evidence="8 9">
    <name type="scientific">Parathalassolituus penaei</name>
    <dbReference type="NCBI Taxonomy" id="2997323"/>
    <lineage>
        <taxon>Bacteria</taxon>
        <taxon>Pseudomonadati</taxon>
        <taxon>Pseudomonadota</taxon>
        <taxon>Gammaproteobacteria</taxon>
        <taxon>Oceanospirillales</taxon>
        <taxon>Oceanospirillaceae</taxon>
        <taxon>Parathalassolituus</taxon>
    </lineage>
</organism>
<dbReference type="GO" id="GO:0043565">
    <property type="term" value="F:sequence-specific DNA binding"/>
    <property type="evidence" value="ECO:0007669"/>
    <property type="project" value="InterPro"/>
</dbReference>
<evidence type="ECO:0000256" key="1">
    <source>
        <dbReference type="ARBA" id="ARBA00004496"/>
    </source>
</evidence>
<keyword evidence="4" id="KW-0678">Repressor</keyword>
<sequence length="87" mass="9604">MPKSLINVLCSTNDPVEMAAILDALLTESELREIDNRIRIFEMLLAGASQREIAAQLGVGIATVSRGAQAFRHTSEQVLQRLKPEQE</sequence>
<dbReference type="PANTHER" id="PTHR38025">
    <property type="entry name" value="TRP OPERON REPRESSOR"/>
    <property type="match status" value="1"/>
</dbReference>
<evidence type="ECO:0000313" key="8">
    <source>
        <dbReference type="EMBL" id="MCY0965421.1"/>
    </source>
</evidence>
<dbReference type="EMBL" id="JAPNOA010000026">
    <property type="protein sequence ID" value="MCY0965421.1"/>
    <property type="molecule type" value="Genomic_DNA"/>
</dbReference>
<comment type="similarity">
    <text evidence="2">Belongs to the TrpR family.</text>
</comment>
<evidence type="ECO:0000256" key="6">
    <source>
        <dbReference type="ARBA" id="ARBA00023125"/>
    </source>
</evidence>